<proteinExistence type="predicted"/>
<dbReference type="Pfam" id="PF06347">
    <property type="entry name" value="SH3_4"/>
    <property type="match status" value="2"/>
</dbReference>
<dbReference type="AlphaFoldDB" id="A0A934MHK7"/>
<protein>
    <submittedName>
        <fullName evidence="2">SH3 domain-containing protein</fullName>
    </submittedName>
</protein>
<evidence type="ECO:0000259" key="1">
    <source>
        <dbReference type="SMART" id="SM00287"/>
    </source>
</evidence>
<dbReference type="InterPro" id="IPR010466">
    <property type="entry name" value="DUF1058"/>
</dbReference>
<dbReference type="SMART" id="SM00287">
    <property type="entry name" value="SH3b"/>
    <property type="match status" value="1"/>
</dbReference>
<comment type="caution">
    <text evidence="2">The sequence shown here is derived from an EMBL/GenBank/DDBJ whole genome shotgun (WGS) entry which is preliminary data.</text>
</comment>
<gene>
    <name evidence="2" type="ORF">JCR33_10835</name>
</gene>
<keyword evidence="3" id="KW-1185">Reference proteome</keyword>
<name>A0A934MHK7_9HYPH</name>
<dbReference type="Gene3D" id="2.30.30.40">
    <property type="entry name" value="SH3 Domains"/>
    <property type="match status" value="1"/>
</dbReference>
<feature type="domain" description="SH3b" evidence="1">
    <location>
        <begin position="21"/>
        <end position="84"/>
    </location>
</feature>
<evidence type="ECO:0000313" key="2">
    <source>
        <dbReference type="EMBL" id="MBJ3776186.1"/>
    </source>
</evidence>
<evidence type="ECO:0000313" key="3">
    <source>
        <dbReference type="Proteomes" id="UP000609531"/>
    </source>
</evidence>
<reference evidence="2" key="1">
    <citation type="submission" date="2020-12" db="EMBL/GenBank/DDBJ databases">
        <title>Bacterial taxonomy.</title>
        <authorList>
            <person name="Pan X."/>
        </authorList>
    </citation>
    <scope>NUCLEOTIDE SEQUENCE</scope>
    <source>
        <strain evidence="2">B2012</strain>
    </source>
</reference>
<dbReference type="InterPro" id="IPR003646">
    <property type="entry name" value="SH3-like_bac-type"/>
</dbReference>
<accession>A0A934MHK7</accession>
<organism evidence="2 3">
    <name type="scientific">Acuticoccus mangrovi</name>
    <dbReference type="NCBI Taxonomy" id="2796142"/>
    <lineage>
        <taxon>Bacteria</taxon>
        <taxon>Pseudomonadati</taxon>
        <taxon>Pseudomonadota</taxon>
        <taxon>Alphaproteobacteria</taxon>
        <taxon>Hyphomicrobiales</taxon>
        <taxon>Amorphaceae</taxon>
        <taxon>Acuticoccus</taxon>
    </lineage>
</organism>
<dbReference type="EMBL" id="JAEKJA010000007">
    <property type="protein sequence ID" value="MBJ3776186.1"/>
    <property type="molecule type" value="Genomic_DNA"/>
</dbReference>
<dbReference type="Proteomes" id="UP000609531">
    <property type="component" value="Unassembled WGS sequence"/>
</dbReference>
<sequence>MPGTPKAASALGTGDSGLPVPRFVSLASSEVNVRMGPSTSHKVKWTFIKAGLPVEVLREFGNWRQVRDAEGEEGWIHAALLSGRRTVLVSPWASDENVPLRAVAKATAKPIAYLEPSVLADVKRCDGSWCSISGRGWQGLVPQRLLWGVYPKETVD</sequence>